<comment type="caution">
    <text evidence="1">The sequence shown here is derived from an EMBL/GenBank/DDBJ whole genome shotgun (WGS) entry which is preliminary data.</text>
</comment>
<evidence type="ECO:0000313" key="1">
    <source>
        <dbReference type="EMBL" id="MBB3148221.1"/>
    </source>
</evidence>
<reference evidence="1 2" key="1">
    <citation type="submission" date="2020-08" db="EMBL/GenBank/DDBJ databases">
        <title>Genomic Encyclopedia of Type Strains, Phase III (KMG-III): the genomes of soil and plant-associated and newly described type strains.</title>
        <authorList>
            <person name="Whitman W."/>
        </authorList>
    </citation>
    <scope>NUCLEOTIDE SEQUENCE [LARGE SCALE GENOMIC DNA]</scope>
    <source>
        <strain evidence="1 2">CECT 7015</strain>
    </source>
</reference>
<keyword evidence="2" id="KW-1185">Reference proteome</keyword>
<organism evidence="1 2">
    <name type="scientific">Phyllobacterium trifolii</name>
    <dbReference type="NCBI Taxonomy" id="300193"/>
    <lineage>
        <taxon>Bacteria</taxon>
        <taxon>Pseudomonadati</taxon>
        <taxon>Pseudomonadota</taxon>
        <taxon>Alphaproteobacteria</taxon>
        <taxon>Hyphomicrobiales</taxon>
        <taxon>Phyllobacteriaceae</taxon>
        <taxon>Phyllobacterium</taxon>
    </lineage>
</organism>
<dbReference type="Proteomes" id="UP000554520">
    <property type="component" value="Unassembled WGS sequence"/>
</dbReference>
<dbReference type="EMBL" id="JACHXN010000018">
    <property type="protein sequence ID" value="MBB3148221.1"/>
    <property type="molecule type" value="Genomic_DNA"/>
</dbReference>
<name>A0A839UHV3_9HYPH</name>
<dbReference type="AlphaFoldDB" id="A0A839UHV3"/>
<proteinExistence type="predicted"/>
<dbReference type="CDD" id="cd14279">
    <property type="entry name" value="CUE"/>
    <property type="match status" value="1"/>
</dbReference>
<accession>A0A839UHV3</accession>
<evidence type="ECO:0000313" key="2">
    <source>
        <dbReference type="Proteomes" id="UP000554520"/>
    </source>
</evidence>
<dbReference type="RefSeq" id="WP_183664031.1">
    <property type="nucleotide sequence ID" value="NZ_JACHXN010000018.1"/>
</dbReference>
<gene>
    <name evidence="1" type="ORF">FHS21_004664</name>
</gene>
<protein>
    <submittedName>
        <fullName evidence="1">Uncharacterized protein</fullName>
    </submittedName>
</protein>
<sequence length="67" mass="7594">MNETARKHDDDVERLIAEHNGDVQAAITVLLSERSFLMKELEYASLAMGYVPIPQTIDVSPFEFLNI</sequence>